<dbReference type="SUPFAM" id="SSF53474">
    <property type="entry name" value="alpha/beta-Hydrolases"/>
    <property type="match status" value="1"/>
</dbReference>
<comment type="cofactor">
    <cofactor evidence="1">
        <name>pantetheine 4'-phosphate</name>
        <dbReference type="ChEBI" id="CHEBI:47942"/>
    </cofactor>
</comment>
<dbReference type="FunFam" id="2.30.38.10:FF:000001">
    <property type="entry name" value="Non-ribosomal peptide synthetase PvdI"/>
    <property type="match status" value="1"/>
</dbReference>
<dbReference type="GO" id="GO:0031177">
    <property type="term" value="F:phosphopantetheine binding"/>
    <property type="evidence" value="ECO:0007669"/>
    <property type="project" value="InterPro"/>
</dbReference>
<dbReference type="CDD" id="cd05930">
    <property type="entry name" value="A_NRPS"/>
    <property type="match status" value="1"/>
</dbReference>
<organism evidence="6 7">
    <name type="scientific">Caballeronia cordobensis</name>
    <name type="common">Burkholderia cordobensis</name>
    <dbReference type="NCBI Taxonomy" id="1353886"/>
    <lineage>
        <taxon>Bacteria</taxon>
        <taxon>Pseudomonadati</taxon>
        <taxon>Pseudomonadota</taxon>
        <taxon>Betaproteobacteria</taxon>
        <taxon>Burkholderiales</taxon>
        <taxon>Burkholderiaceae</taxon>
        <taxon>Caballeronia</taxon>
    </lineage>
</organism>
<proteinExistence type="inferred from homology"/>
<dbReference type="Pfam" id="PF00501">
    <property type="entry name" value="AMP-binding"/>
    <property type="match status" value="1"/>
</dbReference>
<evidence type="ECO:0000259" key="5">
    <source>
        <dbReference type="PROSITE" id="PS50075"/>
    </source>
</evidence>
<dbReference type="GO" id="GO:0043041">
    <property type="term" value="P:amino acid activation for nonribosomal peptide biosynthetic process"/>
    <property type="evidence" value="ECO:0007669"/>
    <property type="project" value="TreeGrafter"/>
</dbReference>
<dbReference type="GO" id="GO:0005829">
    <property type="term" value="C:cytosol"/>
    <property type="evidence" value="ECO:0007669"/>
    <property type="project" value="TreeGrafter"/>
</dbReference>
<dbReference type="PROSITE" id="PS50075">
    <property type="entry name" value="CARRIER"/>
    <property type="match status" value="2"/>
</dbReference>
<evidence type="ECO:0000313" key="6">
    <source>
        <dbReference type="EMBL" id="SAL72372.1"/>
    </source>
</evidence>
<dbReference type="EMBL" id="FCNY02000046">
    <property type="protein sequence ID" value="SAL72372.1"/>
    <property type="molecule type" value="Genomic_DNA"/>
</dbReference>
<dbReference type="FunFam" id="3.30.559.10:FF:000012">
    <property type="entry name" value="Non-ribosomal peptide synthetase"/>
    <property type="match status" value="1"/>
</dbReference>
<reference evidence="7" key="1">
    <citation type="submission" date="2016-01" db="EMBL/GenBank/DDBJ databases">
        <authorList>
            <person name="Peeters C."/>
        </authorList>
    </citation>
    <scope>NUCLEOTIDE SEQUENCE [LARGE SCALE GENOMIC DNA]</scope>
</reference>
<evidence type="ECO:0000256" key="2">
    <source>
        <dbReference type="ARBA" id="ARBA00006432"/>
    </source>
</evidence>
<dbReference type="SUPFAM" id="SSF47336">
    <property type="entry name" value="ACP-like"/>
    <property type="match status" value="2"/>
</dbReference>
<dbReference type="FunFam" id="1.10.1200.10:FF:000005">
    <property type="entry name" value="Nonribosomal peptide synthetase 1"/>
    <property type="match status" value="1"/>
</dbReference>
<dbReference type="Gene3D" id="3.30.300.30">
    <property type="match status" value="2"/>
</dbReference>
<dbReference type="InterPro" id="IPR009081">
    <property type="entry name" value="PP-bd_ACP"/>
</dbReference>
<dbReference type="Pfam" id="PF00668">
    <property type="entry name" value="Condensation"/>
    <property type="match status" value="1"/>
</dbReference>
<feature type="domain" description="Carrier" evidence="5">
    <location>
        <begin position="1132"/>
        <end position="1206"/>
    </location>
</feature>
<protein>
    <submittedName>
        <fullName evidence="6">Non-ribosomal peptide synthetase</fullName>
    </submittedName>
</protein>
<evidence type="ECO:0000313" key="7">
    <source>
        <dbReference type="Proteomes" id="UP000054740"/>
    </source>
</evidence>
<gene>
    <name evidence="6" type="ORF">AWB70_07517</name>
</gene>
<dbReference type="InterPro" id="IPR020845">
    <property type="entry name" value="AMP-binding_CS"/>
</dbReference>
<dbReference type="PANTHER" id="PTHR45527">
    <property type="entry name" value="NONRIBOSOMAL PEPTIDE SYNTHETASE"/>
    <property type="match status" value="1"/>
</dbReference>
<keyword evidence="7" id="KW-1185">Reference proteome</keyword>
<dbReference type="Pfam" id="PF00550">
    <property type="entry name" value="PP-binding"/>
    <property type="match status" value="2"/>
</dbReference>
<keyword evidence="3" id="KW-0596">Phosphopantetheine</keyword>
<comment type="similarity">
    <text evidence="2">Belongs to the ATP-dependent AMP-binding enzyme family.</text>
</comment>
<dbReference type="SUPFAM" id="SSF56801">
    <property type="entry name" value="Acetyl-CoA synthetase-like"/>
    <property type="match status" value="2"/>
</dbReference>
<dbReference type="SUPFAM" id="SSF52777">
    <property type="entry name" value="CoA-dependent acyltransferases"/>
    <property type="match status" value="2"/>
</dbReference>
<dbReference type="GO" id="GO:0044550">
    <property type="term" value="P:secondary metabolite biosynthetic process"/>
    <property type="evidence" value="ECO:0007669"/>
    <property type="project" value="UniProtKB-ARBA"/>
</dbReference>
<dbReference type="InterPro" id="IPR006162">
    <property type="entry name" value="Ppantetheine_attach_site"/>
</dbReference>
<dbReference type="InterPro" id="IPR045851">
    <property type="entry name" value="AMP-bd_C_sf"/>
</dbReference>
<dbReference type="Proteomes" id="UP000054740">
    <property type="component" value="Unassembled WGS sequence"/>
</dbReference>
<name>A0A158JTZ5_CABCO</name>
<dbReference type="InterPro" id="IPR001242">
    <property type="entry name" value="Condensation_dom"/>
</dbReference>
<dbReference type="PANTHER" id="PTHR45527:SF1">
    <property type="entry name" value="FATTY ACID SYNTHASE"/>
    <property type="match status" value="1"/>
</dbReference>
<dbReference type="FunFam" id="3.40.50.12780:FF:000012">
    <property type="entry name" value="Non-ribosomal peptide synthetase"/>
    <property type="match status" value="1"/>
</dbReference>
<dbReference type="FunFam" id="3.30.300.30:FF:000010">
    <property type="entry name" value="Enterobactin synthetase component F"/>
    <property type="match status" value="1"/>
</dbReference>
<keyword evidence="4" id="KW-0597">Phosphoprotein</keyword>
<dbReference type="RefSeq" id="WP_060854257.1">
    <property type="nucleotide sequence ID" value="NZ_FCNY02000046.1"/>
</dbReference>
<dbReference type="NCBIfam" id="TIGR01733">
    <property type="entry name" value="AA-adenyl-dom"/>
    <property type="match status" value="1"/>
</dbReference>
<dbReference type="SMART" id="SM00823">
    <property type="entry name" value="PKS_PP"/>
    <property type="match status" value="2"/>
</dbReference>
<dbReference type="InterPro" id="IPR010071">
    <property type="entry name" value="AA_adenyl_dom"/>
</dbReference>
<dbReference type="Gene3D" id="3.30.559.30">
    <property type="entry name" value="Nonribosomal peptide synthetase, condensation domain"/>
    <property type="match status" value="1"/>
</dbReference>
<dbReference type="Gene3D" id="3.40.50.980">
    <property type="match status" value="2"/>
</dbReference>
<dbReference type="Pfam" id="PF00975">
    <property type="entry name" value="Thioesterase"/>
    <property type="match status" value="1"/>
</dbReference>
<dbReference type="InterPro" id="IPR029058">
    <property type="entry name" value="AB_hydrolase_fold"/>
</dbReference>
<dbReference type="Gene3D" id="1.10.1200.10">
    <property type="entry name" value="ACP-like"/>
    <property type="match status" value="2"/>
</dbReference>
<dbReference type="Pfam" id="PF13193">
    <property type="entry name" value="AMP-binding_C"/>
    <property type="match status" value="1"/>
</dbReference>
<dbReference type="PROSITE" id="PS00455">
    <property type="entry name" value="AMP_BINDING"/>
    <property type="match status" value="1"/>
</dbReference>
<dbReference type="GO" id="GO:0003824">
    <property type="term" value="F:catalytic activity"/>
    <property type="evidence" value="ECO:0007669"/>
    <property type="project" value="InterPro"/>
</dbReference>
<dbReference type="InterPro" id="IPR023213">
    <property type="entry name" value="CAT-like_dom_sf"/>
</dbReference>
<evidence type="ECO:0000256" key="3">
    <source>
        <dbReference type="ARBA" id="ARBA00022450"/>
    </source>
</evidence>
<dbReference type="FunFam" id="3.40.50.980:FF:000001">
    <property type="entry name" value="Non-ribosomal peptide synthetase"/>
    <property type="match status" value="1"/>
</dbReference>
<dbReference type="InterPro" id="IPR036736">
    <property type="entry name" value="ACP-like_sf"/>
</dbReference>
<sequence>MRITNLFVPTGTPRTLKACARDSLHVSPAMLRQTLAGSLPDYMVPSAIMVLDALPLTPNGKLDRSALPAPIAASIAGRSPTTATEHALATLYGELLGHASVSIDDDFFALGGHSLLAVRLIHRIRDAFDIDLPMSALFETADIARLSVVIDTRRRQPAAALPDIAPLARDASLPLSFAQQRLWFLEQLDDIGAAYHMPVALRLRGSLDRSALLHALDTLFVRHDALRSTFAAIDGEPRVRLLPPETALPLTEHDLRGVAGQPAALAQLCHAHAHAPFDLERGPLLRAGLIRLADDEHVFLLTQHHIVSDGWSCGVLARELSALYRAYAAHRPDPLQPLAIQYPDYAAWQRAWLDGERLATQETYWRDTLAHAPALLALPTDRARPALQSFDGASVPIRLDAELAQSLKRVGHRHGCTLFMTLIAAWSIVLARLSGQQDLVIGTPVANRRHPQTEALIGFFANTLALRIDLMRNPSVATLLERVRAAALAAQDHQDLPFERVVELVQPPRQLDHTPLFQVIFAWQNDDVSQFSFPGLDVALEPDAWERVKFDLELSLGETDGVIAGKLAYATALFDRESAARHRDYLLAVLRAMAADAGQPVETIDMLSAAERTRLIDTWNDTAAPLDTQQCTHELFEQQVRRTPDAIALVSEDESLTYDELNARANRLAHRLIASGVRPDAHVALCMARSPAMVTAQLAILKAGGAYVPLDPAAPAARLAYLLRDTDPVLLLVDETGRHALGDAAPRDLPTLDAEAIIDAEPCRGDPRVPGLSPAHLAYVIHTSGSTGQPKGVMVEHRQLCNLIAWHQCAFDVRAGSRSAVTAGIAFDASVWETWAPLCAGGTLLLPPARCQDPATLLAWWRQQALDVTFLVTPLAELAMSDGAPDPALRRLLIGGDRLRQWPDAVRDDLALVNNYGPTEATVVAASGTLRKDRLACIGKPIANARIYLLDAHGQPVPQGSTGEIYIGGAGVARGYLNRPDLTASRFLDDPFSAVPGARMYRTGDLARHLPDGNIEFRGRNDQQVKIRGFRVECGEIEVGLAAHPLVREAVVIAHDDGRGAQRLIAYVTASGAKCACAGDLRAHLRARLPDYMVPAAFIRLETLPLTPNGKVDLRALPSPGLDAYACETYEAPRNATEAALAEVWATVLSVDRIGRHDHFFELGGHSLLAVQVVHLARERGLVLAVQDVFAHPVLDALARRIETNAGETECKGPIPVRRAGSEAPIFFVPSGLGDYSYVFELARDIEIDAPVYALPWECIDASSCTSIEDMALRMVSMIKSVQPDGLYRIVGYSSGGILAYGIAQRLLDIGQSVSFVGLIDAVAPSALPGKYRDPRRLLSSMIASHHAGARPDTGLQTRSEECSLKDVVMQCRSAGLLSSHEDDDELIGRVERASRYAEAACAYRPRELPVKICQFHASEARSTCYLEDADIGYLPPDRGWKSLASDIGLVAIPGGHDTMMSRPEFRLVLAAELSRVIAGERTVHD</sequence>
<dbReference type="InterPro" id="IPR025110">
    <property type="entry name" value="AMP-bd_C"/>
</dbReference>
<dbReference type="InterPro" id="IPR000873">
    <property type="entry name" value="AMP-dep_synth/lig_dom"/>
</dbReference>
<dbReference type="PROSITE" id="PS00012">
    <property type="entry name" value="PHOSPHOPANTETHEINE"/>
    <property type="match status" value="2"/>
</dbReference>
<dbReference type="InterPro" id="IPR020806">
    <property type="entry name" value="PKS_PP-bd"/>
</dbReference>
<feature type="domain" description="Carrier" evidence="5">
    <location>
        <begin position="79"/>
        <end position="154"/>
    </location>
</feature>
<evidence type="ECO:0000256" key="1">
    <source>
        <dbReference type="ARBA" id="ARBA00001957"/>
    </source>
</evidence>
<accession>A0A158JTZ5</accession>
<dbReference type="Gene3D" id="3.30.559.10">
    <property type="entry name" value="Chloramphenicol acetyltransferase-like domain"/>
    <property type="match status" value="1"/>
</dbReference>
<dbReference type="InterPro" id="IPR001031">
    <property type="entry name" value="Thioesterase"/>
</dbReference>
<dbReference type="Gene3D" id="3.40.50.1820">
    <property type="entry name" value="alpha/beta hydrolase"/>
    <property type="match status" value="1"/>
</dbReference>
<evidence type="ECO:0000256" key="4">
    <source>
        <dbReference type="ARBA" id="ARBA00022553"/>
    </source>
</evidence>
<dbReference type="CDD" id="cd19531">
    <property type="entry name" value="LCL_NRPS-like"/>
    <property type="match status" value="1"/>
</dbReference>
<dbReference type="Gene3D" id="2.30.38.10">
    <property type="entry name" value="Luciferase, Domain 3"/>
    <property type="match status" value="1"/>
</dbReference>